<gene>
    <name evidence="2" type="ORF">SAMN05421768_101405</name>
</gene>
<dbReference type="AlphaFoldDB" id="A0A1N7HVS9"/>
<protein>
    <submittedName>
        <fullName evidence="2">Uncharacterized membrane protein YsdA, DUF1294 family</fullName>
    </submittedName>
</protein>
<keyword evidence="1" id="KW-0472">Membrane</keyword>
<dbReference type="Proteomes" id="UP000186106">
    <property type="component" value="Unassembled WGS sequence"/>
</dbReference>
<sequence length="90" mass="10419">MQQIKYKMIPFLLIANLITFGVFGFDKLQAKRHQWRISENVLLALSLIGVVGAAFGMIVFNHKVSKKSFLVKFFLVVLIDLVLLYRLIRH</sequence>
<organism evidence="2 3">
    <name type="scientific">Chryseobacterium joostei</name>
    <dbReference type="NCBI Taxonomy" id="112234"/>
    <lineage>
        <taxon>Bacteria</taxon>
        <taxon>Pseudomonadati</taxon>
        <taxon>Bacteroidota</taxon>
        <taxon>Flavobacteriia</taxon>
        <taxon>Flavobacteriales</taxon>
        <taxon>Weeksellaceae</taxon>
        <taxon>Chryseobacterium group</taxon>
        <taxon>Chryseobacterium</taxon>
    </lineage>
</organism>
<feature type="transmembrane region" description="Helical" evidence="1">
    <location>
        <begin position="6"/>
        <end position="25"/>
    </location>
</feature>
<evidence type="ECO:0000313" key="2">
    <source>
        <dbReference type="EMBL" id="SIS28848.1"/>
    </source>
</evidence>
<keyword evidence="1" id="KW-0812">Transmembrane</keyword>
<dbReference type="EMBL" id="FTNZ01000001">
    <property type="protein sequence ID" value="SIS28848.1"/>
    <property type="molecule type" value="Genomic_DNA"/>
</dbReference>
<dbReference type="STRING" id="112234.SAMN05421768_101405"/>
<dbReference type="Pfam" id="PF06961">
    <property type="entry name" value="DUF1294"/>
    <property type="match status" value="1"/>
</dbReference>
<evidence type="ECO:0000256" key="1">
    <source>
        <dbReference type="SAM" id="Phobius"/>
    </source>
</evidence>
<feature type="transmembrane region" description="Helical" evidence="1">
    <location>
        <begin position="37"/>
        <end position="58"/>
    </location>
</feature>
<dbReference type="InterPro" id="IPR010718">
    <property type="entry name" value="DUF1294"/>
</dbReference>
<reference evidence="2 3" key="1">
    <citation type="submission" date="2017-01" db="EMBL/GenBank/DDBJ databases">
        <authorList>
            <person name="Mah S.A."/>
            <person name="Swanson W.J."/>
            <person name="Moy G.W."/>
            <person name="Vacquier V.D."/>
        </authorList>
    </citation>
    <scope>NUCLEOTIDE SEQUENCE [LARGE SCALE GENOMIC DNA]</scope>
    <source>
        <strain evidence="2 3">DSM 16927</strain>
    </source>
</reference>
<feature type="transmembrane region" description="Helical" evidence="1">
    <location>
        <begin position="70"/>
        <end position="88"/>
    </location>
</feature>
<accession>A0A1N7HVS9</accession>
<name>A0A1N7HVS9_9FLAO</name>
<evidence type="ECO:0000313" key="3">
    <source>
        <dbReference type="Proteomes" id="UP000186106"/>
    </source>
</evidence>
<proteinExistence type="predicted"/>
<keyword evidence="1" id="KW-1133">Transmembrane helix</keyword>